<name>A0A840F9H7_9SPHN</name>
<evidence type="ECO:0000313" key="1">
    <source>
        <dbReference type="EMBL" id="MBB4153251.1"/>
    </source>
</evidence>
<sequence>MERTITLRRAGIGYAVTVTPPLPGFDFDLEDERELFVRGYVRSLSRHHGWAVRDETAEGGND</sequence>
<dbReference type="Proteomes" id="UP000529795">
    <property type="component" value="Unassembled WGS sequence"/>
</dbReference>
<proteinExistence type="predicted"/>
<keyword evidence="2" id="KW-1185">Reference proteome</keyword>
<accession>A0A840F9H7</accession>
<protein>
    <submittedName>
        <fullName evidence="1">Uncharacterized protein</fullName>
    </submittedName>
</protein>
<organism evidence="1 2">
    <name type="scientific">Sphingomonas jinjuensis</name>
    <dbReference type="NCBI Taxonomy" id="535907"/>
    <lineage>
        <taxon>Bacteria</taxon>
        <taxon>Pseudomonadati</taxon>
        <taxon>Pseudomonadota</taxon>
        <taxon>Alphaproteobacteria</taxon>
        <taxon>Sphingomonadales</taxon>
        <taxon>Sphingomonadaceae</taxon>
        <taxon>Sphingomonas</taxon>
    </lineage>
</organism>
<comment type="caution">
    <text evidence="1">The sequence shown here is derived from an EMBL/GenBank/DDBJ whole genome shotgun (WGS) entry which is preliminary data.</text>
</comment>
<dbReference type="EMBL" id="JACIEV010000002">
    <property type="protein sequence ID" value="MBB4153251.1"/>
    <property type="molecule type" value="Genomic_DNA"/>
</dbReference>
<dbReference type="RefSeq" id="WP_183982907.1">
    <property type="nucleotide sequence ID" value="NZ_JACIEV010000002.1"/>
</dbReference>
<reference evidence="1 2" key="1">
    <citation type="submission" date="2020-08" db="EMBL/GenBank/DDBJ databases">
        <title>Genomic Encyclopedia of Type Strains, Phase IV (KMG-IV): sequencing the most valuable type-strain genomes for metagenomic binning, comparative biology and taxonomic classification.</title>
        <authorList>
            <person name="Goeker M."/>
        </authorList>
    </citation>
    <scope>NUCLEOTIDE SEQUENCE [LARGE SCALE GENOMIC DNA]</scope>
    <source>
        <strain evidence="1 2">YC6723</strain>
    </source>
</reference>
<dbReference type="AlphaFoldDB" id="A0A840F9H7"/>
<evidence type="ECO:0000313" key="2">
    <source>
        <dbReference type="Proteomes" id="UP000529795"/>
    </source>
</evidence>
<gene>
    <name evidence="1" type="ORF">GGQ80_001139</name>
</gene>